<feature type="region of interest" description="Disordered" evidence="1">
    <location>
        <begin position="110"/>
        <end position="163"/>
    </location>
</feature>
<evidence type="ECO:0000256" key="1">
    <source>
        <dbReference type="SAM" id="MobiDB-lite"/>
    </source>
</evidence>
<comment type="caution">
    <text evidence="2">The sequence shown here is derived from an EMBL/GenBank/DDBJ whole genome shotgun (WGS) entry which is preliminary data.</text>
</comment>
<dbReference type="OrthoDB" id="5171895at2"/>
<accession>A0A495JR11</accession>
<evidence type="ECO:0000313" key="3">
    <source>
        <dbReference type="Proteomes" id="UP000277671"/>
    </source>
</evidence>
<gene>
    <name evidence="2" type="ORF">BDK92_5813</name>
</gene>
<feature type="compositionally biased region" description="Basic and acidic residues" evidence="1">
    <location>
        <begin position="111"/>
        <end position="124"/>
    </location>
</feature>
<dbReference type="RefSeq" id="WP_121159515.1">
    <property type="nucleotide sequence ID" value="NZ_RBKT01000001.1"/>
</dbReference>
<feature type="region of interest" description="Disordered" evidence="1">
    <location>
        <begin position="1"/>
        <end position="25"/>
    </location>
</feature>
<feature type="compositionally biased region" description="Low complexity" evidence="1">
    <location>
        <begin position="130"/>
        <end position="142"/>
    </location>
</feature>
<dbReference type="EMBL" id="RBKT01000001">
    <property type="protein sequence ID" value="RKR91417.1"/>
    <property type="molecule type" value="Genomic_DNA"/>
</dbReference>
<reference evidence="2 3" key="1">
    <citation type="submission" date="2018-10" db="EMBL/GenBank/DDBJ databases">
        <title>Sequencing the genomes of 1000 actinobacteria strains.</title>
        <authorList>
            <person name="Klenk H.-P."/>
        </authorList>
    </citation>
    <scope>NUCLEOTIDE SEQUENCE [LARGE SCALE GENOMIC DNA]</scope>
    <source>
        <strain evidence="2 3">DSM 45175</strain>
    </source>
</reference>
<keyword evidence="3" id="KW-1185">Reference proteome</keyword>
<dbReference type="Proteomes" id="UP000277671">
    <property type="component" value="Unassembled WGS sequence"/>
</dbReference>
<name>A0A495JR11_9ACTN</name>
<evidence type="ECO:0008006" key="4">
    <source>
        <dbReference type="Google" id="ProtNLM"/>
    </source>
</evidence>
<feature type="compositionally biased region" description="Basic and acidic residues" evidence="1">
    <location>
        <begin position="1"/>
        <end position="22"/>
    </location>
</feature>
<evidence type="ECO:0000313" key="2">
    <source>
        <dbReference type="EMBL" id="RKR91417.1"/>
    </source>
</evidence>
<proteinExistence type="predicted"/>
<feature type="compositionally biased region" description="Pro residues" evidence="1">
    <location>
        <begin position="143"/>
        <end position="156"/>
    </location>
</feature>
<sequence>MRDDDRPDTKDDAAGTTDRTDEAVSIEPASWARRRISEARTWLARRWSSDNWARLTGQWSSLGRTRPVPRTVAVGLLCALGLLAFTQGRIASGNTPVEREPATAAALVERAQAERAASRSEKRAVPSQEASANPDVPAAAPAPEQPAPPPAPPVDPGPVAGLSGVQMDNAKAIVRTGHDMGMPRRALIIGVATAMQESNLLNLANDALPESLNHPHQGTGWDHDSVGLFQQRTSSGWGPVDKLMDPAYATAQFFNALRRIPGWQQMALTDAAQAVQVSAFPGYYAQHEGAATEVVDAIIPPNR</sequence>
<dbReference type="AlphaFoldDB" id="A0A495JR11"/>
<organism evidence="2 3">
    <name type="scientific">Micromonospora pisi</name>
    <dbReference type="NCBI Taxonomy" id="589240"/>
    <lineage>
        <taxon>Bacteria</taxon>
        <taxon>Bacillati</taxon>
        <taxon>Actinomycetota</taxon>
        <taxon>Actinomycetes</taxon>
        <taxon>Micromonosporales</taxon>
        <taxon>Micromonosporaceae</taxon>
        <taxon>Micromonospora</taxon>
    </lineage>
</organism>
<protein>
    <recommendedName>
        <fullName evidence="4">Peptidase M23-like protein</fullName>
    </recommendedName>
</protein>